<dbReference type="InterPro" id="IPR050546">
    <property type="entry name" value="Glycosyl_Hydrlase_16"/>
</dbReference>
<dbReference type="PANTHER" id="PTHR10963:SF42">
    <property type="entry name" value="PUTATIVE (AFU_ORTHOLOGUE AFUA_5G02280)-RELATED"/>
    <property type="match status" value="1"/>
</dbReference>
<dbReference type="Pfam" id="PF26113">
    <property type="entry name" value="GH16_XgeA"/>
    <property type="match status" value="1"/>
</dbReference>
<dbReference type="SUPFAM" id="SSF49899">
    <property type="entry name" value="Concanavalin A-like lectins/glucanases"/>
    <property type="match status" value="1"/>
</dbReference>
<evidence type="ECO:0000313" key="8">
    <source>
        <dbReference type="EMBL" id="KAJ9139421.1"/>
    </source>
</evidence>
<dbReference type="CDD" id="cd02181">
    <property type="entry name" value="GH16_fungal_Lam16A_glucanase"/>
    <property type="match status" value="1"/>
</dbReference>
<comment type="catalytic activity">
    <reaction evidence="1">
        <text>Endohydrolysis of (1-&gt;3)- or (1-&gt;4)-linkages in beta-D-glucans when the glucose residue whose reducing group is involved in the linkage to be hydrolyzed is itself substituted at C-3.</text>
        <dbReference type="EC" id="3.2.1.6"/>
    </reaction>
</comment>
<keyword evidence="6" id="KW-0812">Transmembrane</keyword>
<keyword evidence="4" id="KW-0378">Hydrolase</keyword>
<keyword evidence="6" id="KW-0472">Membrane</keyword>
<dbReference type="EC" id="3.2.1.6" evidence="3"/>
<comment type="caution">
    <text evidence="8">The sequence shown here is derived from an EMBL/GenBank/DDBJ whole genome shotgun (WGS) entry which is preliminary data.</text>
</comment>
<evidence type="ECO:0000256" key="5">
    <source>
        <dbReference type="ARBA" id="ARBA00023295"/>
    </source>
</evidence>
<dbReference type="PROSITE" id="PS51762">
    <property type="entry name" value="GH16_2"/>
    <property type="match status" value="1"/>
</dbReference>
<evidence type="ECO:0000256" key="1">
    <source>
        <dbReference type="ARBA" id="ARBA00000124"/>
    </source>
</evidence>
<accession>A0AA38RSB9</accession>
<dbReference type="PANTHER" id="PTHR10963">
    <property type="entry name" value="GLYCOSYL HYDROLASE-RELATED"/>
    <property type="match status" value="1"/>
</dbReference>
<gene>
    <name evidence="8" type="ORF">NKR23_g7979</name>
</gene>
<evidence type="ECO:0000259" key="7">
    <source>
        <dbReference type="PROSITE" id="PS51762"/>
    </source>
</evidence>
<evidence type="ECO:0000256" key="6">
    <source>
        <dbReference type="SAM" id="Phobius"/>
    </source>
</evidence>
<organism evidence="8 9">
    <name type="scientific">Pleurostoma richardsiae</name>
    <dbReference type="NCBI Taxonomy" id="41990"/>
    <lineage>
        <taxon>Eukaryota</taxon>
        <taxon>Fungi</taxon>
        <taxon>Dikarya</taxon>
        <taxon>Ascomycota</taxon>
        <taxon>Pezizomycotina</taxon>
        <taxon>Sordariomycetes</taxon>
        <taxon>Sordariomycetidae</taxon>
        <taxon>Calosphaeriales</taxon>
        <taxon>Pleurostomataceae</taxon>
        <taxon>Pleurostoma</taxon>
    </lineage>
</organism>
<feature type="transmembrane region" description="Helical" evidence="6">
    <location>
        <begin position="109"/>
        <end position="131"/>
    </location>
</feature>
<dbReference type="AlphaFoldDB" id="A0AA38RSB9"/>
<comment type="similarity">
    <text evidence="2">Belongs to the glycosyl hydrolase 16 family.</text>
</comment>
<feature type="domain" description="GH16" evidence="7">
    <location>
        <begin position="138"/>
        <end position="402"/>
    </location>
</feature>
<dbReference type="InterPro" id="IPR013320">
    <property type="entry name" value="ConA-like_dom_sf"/>
</dbReference>
<dbReference type="GO" id="GO:0009251">
    <property type="term" value="P:glucan catabolic process"/>
    <property type="evidence" value="ECO:0007669"/>
    <property type="project" value="TreeGrafter"/>
</dbReference>
<keyword evidence="5" id="KW-0326">Glycosidase</keyword>
<evidence type="ECO:0000256" key="4">
    <source>
        <dbReference type="ARBA" id="ARBA00022801"/>
    </source>
</evidence>
<evidence type="ECO:0000256" key="3">
    <source>
        <dbReference type="ARBA" id="ARBA00012599"/>
    </source>
</evidence>
<keyword evidence="6" id="KW-1133">Transmembrane helix</keyword>
<dbReference type="Proteomes" id="UP001174694">
    <property type="component" value="Unassembled WGS sequence"/>
</dbReference>
<keyword evidence="9" id="KW-1185">Reference proteome</keyword>
<protein>
    <recommendedName>
        <fullName evidence="3">endo-1,3(4)-beta-glucanase</fullName>
        <ecNumber evidence="3">3.2.1.6</ecNumber>
    </recommendedName>
</protein>
<dbReference type="InterPro" id="IPR000757">
    <property type="entry name" value="Beta-glucanase-like"/>
</dbReference>
<evidence type="ECO:0000313" key="9">
    <source>
        <dbReference type="Proteomes" id="UP001174694"/>
    </source>
</evidence>
<evidence type="ECO:0000256" key="2">
    <source>
        <dbReference type="ARBA" id="ARBA00006865"/>
    </source>
</evidence>
<dbReference type="FunFam" id="2.60.120.200:FF:000114">
    <property type="entry name" value="Probable endo-1,3(4)-beta-glucanase NFIA_089530"/>
    <property type="match status" value="1"/>
</dbReference>
<proteinExistence type="inferred from homology"/>
<name>A0AA38RSB9_9PEZI</name>
<dbReference type="Gene3D" id="2.60.120.200">
    <property type="match status" value="1"/>
</dbReference>
<reference evidence="8" key="1">
    <citation type="submission" date="2022-07" db="EMBL/GenBank/DDBJ databases">
        <title>Fungi with potential for degradation of polypropylene.</title>
        <authorList>
            <person name="Gostincar C."/>
        </authorList>
    </citation>
    <scope>NUCLEOTIDE SEQUENCE</scope>
    <source>
        <strain evidence="8">EXF-13308</strain>
    </source>
</reference>
<dbReference type="EMBL" id="JANBVO010000026">
    <property type="protein sequence ID" value="KAJ9139421.1"/>
    <property type="molecule type" value="Genomic_DNA"/>
</dbReference>
<sequence length="440" mass="47132">MSFQATAGGGSSRYGRPAAAVGGWPPAAADAGGYPSVARSKNGDINLAYYSAAPDTPPRGFSPSPRGLSPPPAYTDVPRVTAAHPNMARLDDGDQPPAWYDPRGWRKRVWIALAALIVIICVVVPAVVVTINKKNAYPNYSALTYSLSETYSTDSFFDNFDYFEGYDPAEGFVHYVPAETAASLNLTYTSTSSALLRVDTSVGPSSTPDASTGRFSVRVTSKTQYSSGLFLFDVKHTPYGCGTWPALWLSDPDNWPTNGEIDVMEATNYADDGNQVTLHTTGGCSMSGHKRKMTGESLQGDCHNTTNSNAGCGVEGAVSTYGTEWNSGGGGVVALEWRDAGIRVWQFARDSIPDDISDDSPDPSTWGTALADFPDTGCDMSSHFKNQSIIVNIDLCGQLTNAVWDESGCPSNCTDLVANQPSSFTNAYWEFGDFKIYQSS</sequence>
<dbReference type="GO" id="GO:0052861">
    <property type="term" value="F:endo-1,3(4)-beta-glucanase activity"/>
    <property type="evidence" value="ECO:0007669"/>
    <property type="project" value="UniProtKB-EC"/>
</dbReference>